<dbReference type="AlphaFoldDB" id="V4BHG6"/>
<proteinExistence type="predicted"/>
<protein>
    <submittedName>
        <fullName evidence="2">Uncharacterized protein</fullName>
    </submittedName>
</protein>
<feature type="compositionally biased region" description="Acidic residues" evidence="1">
    <location>
        <begin position="37"/>
        <end position="56"/>
    </location>
</feature>
<gene>
    <name evidence="2" type="ORF">LOTGIDRAFT_175918</name>
</gene>
<dbReference type="KEGG" id="lgi:LOTGIDRAFT_175918"/>
<dbReference type="GeneID" id="20243469"/>
<organism evidence="2 3">
    <name type="scientific">Lottia gigantea</name>
    <name type="common">Giant owl limpet</name>
    <dbReference type="NCBI Taxonomy" id="225164"/>
    <lineage>
        <taxon>Eukaryota</taxon>
        <taxon>Metazoa</taxon>
        <taxon>Spiralia</taxon>
        <taxon>Lophotrochozoa</taxon>
        <taxon>Mollusca</taxon>
        <taxon>Gastropoda</taxon>
        <taxon>Patellogastropoda</taxon>
        <taxon>Lottioidea</taxon>
        <taxon>Lottiidae</taxon>
        <taxon>Lottia</taxon>
    </lineage>
</organism>
<dbReference type="Proteomes" id="UP000030746">
    <property type="component" value="Unassembled WGS sequence"/>
</dbReference>
<dbReference type="RefSeq" id="XP_009061243.1">
    <property type="nucleotide sequence ID" value="XM_009062995.1"/>
</dbReference>
<feature type="compositionally biased region" description="Polar residues" evidence="1">
    <location>
        <begin position="1"/>
        <end position="14"/>
    </location>
</feature>
<feature type="region of interest" description="Disordered" evidence="1">
    <location>
        <begin position="1"/>
        <end position="66"/>
    </location>
</feature>
<name>V4BHG6_LOTGI</name>
<evidence type="ECO:0000313" key="3">
    <source>
        <dbReference type="Proteomes" id="UP000030746"/>
    </source>
</evidence>
<evidence type="ECO:0000256" key="1">
    <source>
        <dbReference type="SAM" id="MobiDB-lite"/>
    </source>
</evidence>
<dbReference type="HOGENOM" id="CLU_2040720_0_0_1"/>
<accession>V4BHG6</accession>
<dbReference type="EMBL" id="KB202779">
    <property type="protein sequence ID" value="ESO88064.1"/>
    <property type="molecule type" value="Genomic_DNA"/>
</dbReference>
<evidence type="ECO:0000313" key="2">
    <source>
        <dbReference type="EMBL" id="ESO88064.1"/>
    </source>
</evidence>
<dbReference type="CTD" id="20243469"/>
<reference evidence="2 3" key="1">
    <citation type="journal article" date="2013" name="Nature">
        <title>Insights into bilaterian evolution from three spiralian genomes.</title>
        <authorList>
            <person name="Simakov O."/>
            <person name="Marletaz F."/>
            <person name="Cho S.J."/>
            <person name="Edsinger-Gonzales E."/>
            <person name="Havlak P."/>
            <person name="Hellsten U."/>
            <person name="Kuo D.H."/>
            <person name="Larsson T."/>
            <person name="Lv J."/>
            <person name="Arendt D."/>
            <person name="Savage R."/>
            <person name="Osoegawa K."/>
            <person name="de Jong P."/>
            <person name="Grimwood J."/>
            <person name="Chapman J.A."/>
            <person name="Shapiro H."/>
            <person name="Aerts A."/>
            <person name="Otillar R.P."/>
            <person name="Terry A.Y."/>
            <person name="Boore J.L."/>
            <person name="Grigoriev I.V."/>
            <person name="Lindberg D.R."/>
            <person name="Seaver E.C."/>
            <person name="Weisblat D.A."/>
            <person name="Putnam N.H."/>
            <person name="Rokhsar D.S."/>
        </authorList>
    </citation>
    <scope>NUCLEOTIDE SEQUENCE [LARGE SCALE GENOMIC DNA]</scope>
</reference>
<sequence>MSKRNQVTEIVFNNESKSSDSESSLDIDPLDAQQLSDDQDLDYVPSEDDNCEDEVSLDQPGTSVQTSRLKVSNDIRVTKNDNNHASKIVQELESFLKKKPIEFILNNDDLKELTRGLNIKN</sequence>
<keyword evidence="3" id="KW-1185">Reference proteome</keyword>